<evidence type="ECO:0000313" key="3">
    <source>
        <dbReference type="Proteomes" id="UP000190648"/>
    </source>
</evidence>
<protein>
    <submittedName>
        <fullName evidence="2">Uncharacterized protein</fullName>
    </submittedName>
</protein>
<dbReference type="Proteomes" id="UP000190648">
    <property type="component" value="Unassembled WGS sequence"/>
</dbReference>
<reference evidence="2 3" key="1">
    <citation type="submission" date="2016-02" db="EMBL/GenBank/DDBJ databases">
        <title>Band-tailed pigeon sequencing and assembly.</title>
        <authorList>
            <person name="Soares A.E."/>
            <person name="Novak B.J."/>
            <person name="Rice E.S."/>
            <person name="O'Connell B."/>
            <person name="Chang D."/>
            <person name="Weber S."/>
            <person name="Shapiro B."/>
        </authorList>
    </citation>
    <scope>NUCLEOTIDE SEQUENCE [LARGE SCALE GENOMIC DNA]</scope>
    <source>
        <strain evidence="2">BTP2013</strain>
        <tissue evidence="2">Blood</tissue>
    </source>
</reference>
<accession>A0A1V4JV67</accession>
<feature type="region of interest" description="Disordered" evidence="1">
    <location>
        <begin position="50"/>
        <end position="75"/>
    </location>
</feature>
<name>A0A1V4JV67_PATFA</name>
<gene>
    <name evidence="2" type="ORF">AV530_015398</name>
</gene>
<feature type="compositionally biased region" description="Polar residues" evidence="1">
    <location>
        <begin position="1"/>
        <end position="10"/>
    </location>
</feature>
<dbReference type="EMBL" id="LSYS01006073">
    <property type="protein sequence ID" value="OPJ76089.1"/>
    <property type="molecule type" value="Genomic_DNA"/>
</dbReference>
<feature type="region of interest" description="Disordered" evidence="1">
    <location>
        <begin position="1"/>
        <end position="32"/>
    </location>
</feature>
<proteinExistence type="predicted"/>
<evidence type="ECO:0000313" key="2">
    <source>
        <dbReference type="EMBL" id="OPJ76089.1"/>
    </source>
</evidence>
<dbReference type="AlphaFoldDB" id="A0A1V4JV67"/>
<organism evidence="2 3">
    <name type="scientific">Patagioenas fasciata monilis</name>
    <dbReference type="NCBI Taxonomy" id="372326"/>
    <lineage>
        <taxon>Eukaryota</taxon>
        <taxon>Metazoa</taxon>
        <taxon>Chordata</taxon>
        <taxon>Craniata</taxon>
        <taxon>Vertebrata</taxon>
        <taxon>Euteleostomi</taxon>
        <taxon>Archelosauria</taxon>
        <taxon>Archosauria</taxon>
        <taxon>Dinosauria</taxon>
        <taxon>Saurischia</taxon>
        <taxon>Theropoda</taxon>
        <taxon>Coelurosauria</taxon>
        <taxon>Aves</taxon>
        <taxon>Neognathae</taxon>
        <taxon>Neoaves</taxon>
        <taxon>Columbimorphae</taxon>
        <taxon>Columbiformes</taxon>
        <taxon>Columbidae</taxon>
        <taxon>Patagioenas</taxon>
    </lineage>
</organism>
<feature type="compositionally biased region" description="Polar residues" evidence="1">
    <location>
        <begin position="62"/>
        <end position="75"/>
    </location>
</feature>
<evidence type="ECO:0000256" key="1">
    <source>
        <dbReference type="SAM" id="MobiDB-lite"/>
    </source>
</evidence>
<keyword evidence="3" id="KW-1185">Reference proteome</keyword>
<sequence>MAQASWSHHTTPGAHRGHTGPLPGRREGNYSVCPSEKSFLEIQIITSMEKRSSNVIKHKCKTSATNNPDSSRPED</sequence>
<comment type="caution">
    <text evidence="2">The sequence shown here is derived from an EMBL/GenBank/DDBJ whole genome shotgun (WGS) entry which is preliminary data.</text>
</comment>